<proteinExistence type="predicted"/>
<protein>
    <submittedName>
        <fullName evidence="1">Uncharacterized protein</fullName>
    </submittedName>
</protein>
<organism evidence="1 2">
    <name type="scientific">Anabaena cylindrica FACHB-318</name>
    <dbReference type="NCBI Taxonomy" id="2692880"/>
    <lineage>
        <taxon>Bacteria</taxon>
        <taxon>Bacillati</taxon>
        <taxon>Cyanobacteriota</taxon>
        <taxon>Cyanophyceae</taxon>
        <taxon>Nostocales</taxon>
        <taxon>Nostocaceae</taxon>
        <taxon>Anabaena</taxon>
    </lineage>
</organism>
<dbReference type="Proteomes" id="UP000638897">
    <property type="component" value="Unassembled WGS sequence"/>
</dbReference>
<sequence>MSETQLNQGFFVLGYSTRRLRLRSSTQPTRKFIKALTIKDYEFLFNESNRRALDRYEVNYI</sequence>
<evidence type="ECO:0000313" key="1">
    <source>
        <dbReference type="EMBL" id="MBD2172536.1"/>
    </source>
</evidence>
<accession>A0ABR7ZKA1</accession>
<keyword evidence="2" id="KW-1185">Reference proteome</keyword>
<comment type="caution">
    <text evidence="1">The sequence shown here is derived from an EMBL/GenBank/DDBJ whole genome shotgun (WGS) entry which is preliminary data.</text>
</comment>
<reference evidence="1 2" key="1">
    <citation type="journal article" date="2020" name="ISME J.">
        <title>Comparative genomics reveals insights into cyanobacterial evolution and habitat adaptation.</title>
        <authorList>
            <person name="Chen M.Y."/>
            <person name="Teng W.K."/>
            <person name="Zhao L."/>
            <person name="Hu C.X."/>
            <person name="Zhou Y.K."/>
            <person name="Han B.P."/>
            <person name="Song L.R."/>
            <person name="Shu W.S."/>
        </authorList>
    </citation>
    <scope>NUCLEOTIDE SEQUENCE [LARGE SCALE GENOMIC DNA]</scope>
    <source>
        <strain evidence="1 2">FACHB-318</strain>
    </source>
</reference>
<name>A0ABR7ZKA1_ANACY</name>
<gene>
    <name evidence="1" type="ORF">H6F81_15025</name>
</gene>
<dbReference type="EMBL" id="JACJQC010000011">
    <property type="protein sequence ID" value="MBD2172536.1"/>
    <property type="molecule type" value="Genomic_DNA"/>
</dbReference>
<dbReference type="RefSeq" id="WP_148125584.1">
    <property type="nucleotide sequence ID" value="NZ_JACJQC010000011.1"/>
</dbReference>
<evidence type="ECO:0000313" key="2">
    <source>
        <dbReference type="Proteomes" id="UP000638897"/>
    </source>
</evidence>